<reference evidence="1" key="1">
    <citation type="journal article" date="2018" name="Nat. Genet.">
        <title>Extensive intraspecific gene order and gene structural variations between Mo17 and other maize genomes.</title>
        <authorList>
            <person name="Sun S."/>
            <person name="Zhou Y."/>
            <person name="Chen J."/>
            <person name="Shi J."/>
            <person name="Zhao H."/>
            <person name="Zhao H."/>
            <person name="Song W."/>
            <person name="Zhang M."/>
            <person name="Cui Y."/>
            <person name="Dong X."/>
            <person name="Liu H."/>
            <person name="Ma X."/>
            <person name="Jiao Y."/>
            <person name="Wang B."/>
            <person name="Wei X."/>
            <person name="Stein J.C."/>
            <person name="Glaubitz J.C."/>
            <person name="Lu F."/>
            <person name="Yu G."/>
            <person name="Liang C."/>
            <person name="Fengler K."/>
            <person name="Li B."/>
            <person name="Rafalski A."/>
            <person name="Schnable P.S."/>
            <person name="Ware D.H."/>
            <person name="Buckler E.S."/>
            <person name="Lai J."/>
        </authorList>
    </citation>
    <scope>NUCLEOTIDE SEQUENCE [LARGE SCALE GENOMIC DNA]</scope>
    <source>
        <tissue evidence="1">Seedling</tissue>
    </source>
</reference>
<sequence>STNFAPNYLQYLRRFEFPN</sequence>
<gene>
    <name evidence="1" type="ORF">Zm00014a_005201</name>
</gene>
<comment type="caution">
    <text evidence="1">The sequence shown here is derived from an EMBL/GenBank/DDBJ whole genome shotgun (WGS) entry which is preliminary data.</text>
</comment>
<evidence type="ECO:0000313" key="1">
    <source>
        <dbReference type="EMBL" id="PWZ38980.1"/>
    </source>
</evidence>
<organism evidence="1">
    <name type="scientific">Zea mays</name>
    <name type="common">Maize</name>
    <dbReference type="NCBI Taxonomy" id="4577"/>
    <lineage>
        <taxon>Eukaryota</taxon>
        <taxon>Viridiplantae</taxon>
        <taxon>Streptophyta</taxon>
        <taxon>Embryophyta</taxon>
        <taxon>Tracheophyta</taxon>
        <taxon>Spermatophyta</taxon>
        <taxon>Magnoliopsida</taxon>
        <taxon>Liliopsida</taxon>
        <taxon>Poales</taxon>
        <taxon>Poaceae</taxon>
        <taxon>PACMAD clade</taxon>
        <taxon>Panicoideae</taxon>
        <taxon>Andropogonodae</taxon>
        <taxon>Andropogoneae</taxon>
        <taxon>Tripsacinae</taxon>
        <taxon>Zea</taxon>
    </lineage>
</organism>
<dbReference type="AlphaFoldDB" id="A0A3L6G0Q6"/>
<proteinExistence type="predicted"/>
<dbReference type="EMBL" id="NCVQ01000003">
    <property type="protein sequence ID" value="PWZ38980.1"/>
    <property type="molecule type" value="Genomic_DNA"/>
</dbReference>
<accession>A0A3L6G0Q6</accession>
<name>A0A3L6G0Q6_MAIZE</name>
<feature type="non-terminal residue" evidence="1">
    <location>
        <position position="1"/>
    </location>
</feature>
<protein>
    <submittedName>
        <fullName evidence="1">Uncharacterized protein</fullName>
    </submittedName>
</protein>
<dbReference type="Proteomes" id="UP000251960">
    <property type="component" value="Chromosome 2"/>
</dbReference>